<dbReference type="FunFam" id="1.10.510.10:FF:000103">
    <property type="entry name" value="PTI1-like tyrosine-protein kinase 3"/>
    <property type="match status" value="1"/>
</dbReference>
<dbReference type="SUPFAM" id="SSF56112">
    <property type="entry name" value="Protein kinase-like (PK-like)"/>
    <property type="match status" value="1"/>
</dbReference>
<evidence type="ECO:0000313" key="11">
    <source>
        <dbReference type="Proteomes" id="UP000036987"/>
    </source>
</evidence>
<dbReference type="PROSITE" id="PS00107">
    <property type="entry name" value="PROTEIN_KINASE_ATP"/>
    <property type="match status" value="1"/>
</dbReference>
<dbReference type="PANTHER" id="PTHR47983:SF3">
    <property type="entry name" value="OS05G0135800 PROTEIN"/>
    <property type="match status" value="1"/>
</dbReference>
<dbReference type="SMART" id="SM00219">
    <property type="entry name" value="TyrKc"/>
    <property type="match status" value="1"/>
</dbReference>
<reference evidence="11" key="1">
    <citation type="journal article" date="2016" name="Nature">
        <title>The genome of the seagrass Zostera marina reveals angiosperm adaptation to the sea.</title>
        <authorList>
            <person name="Olsen J.L."/>
            <person name="Rouze P."/>
            <person name="Verhelst B."/>
            <person name="Lin Y.-C."/>
            <person name="Bayer T."/>
            <person name="Collen J."/>
            <person name="Dattolo E."/>
            <person name="De Paoli E."/>
            <person name="Dittami S."/>
            <person name="Maumus F."/>
            <person name="Michel G."/>
            <person name="Kersting A."/>
            <person name="Lauritano C."/>
            <person name="Lohaus R."/>
            <person name="Toepel M."/>
            <person name="Tonon T."/>
            <person name="Vanneste K."/>
            <person name="Amirebrahimi M."/>
            <person name="Brakel J."/>
            <person name="Bostroem C."/>
            <person name="Chovatia M."/>
            <person name="Grimwood J."/>
            <person name="Jenkins J.W."/>
            <person name="Jueterbock A."/>
            <person name="Mraz A."/>
            <person name="Stam W.T."/>
            <person name="Tice H."/>
            <person name="Bornberg-Bauer E."/>
            <person name="Green P.J."/>
            <person name="Pearson G.A."/>
            <person name="Procaccini G."/>
            <person name="Duarte C.M."/>
            <person name="Schmutz J."/>
            <person name="Reusch T.B.H."/>
            <person name="Van de Peer Y."/>
        </authorList>
    </citation>
    <scope>NUCLEOTIDE SEQUENCE [LARGE SCALE GENOMIC DNA]</scope>
    <source>
        <strain evidence="11">cv. Finnish</strain>
    </source>
</reference>
<evidence type="ECO:0000259" key="9">
    <source>
        <dbReference type="PROSITE" id="PS50011"/>
    </source>
</evidence>
<evidence type="ECO:0000256" key="6">
    <source>
        <dbReference type="ARBA" id="ARBA00023137"/>
    </source>
</evidence>
<dbReference type="Pfam" id="PF07714">
    <property type="entry name" value="PK_Tyr_Ser-Thr"/>
    <property type="match status" value="1"/>
</dbReference>
<dbReference type="InterPro" id="IPR008266">
    <property type="entry name" value="Tyr_kinase_AS"/>
</dbReference>
<dbReference type="OMA" id="REARGHN"/>
<evidence type="ECO:0000313" key="10">
    <source>
        <dbReference type="EMBL" id="KMZ76037.1"/>
    </source>
</evidence>
<dbReference type="InterPro" id="IPR020635">
    <property type="entry name" value="Tyr_kinase_cat_dom"/>
</dbReference>
<evidence type="ECO:0000256" key="3">
    <source>
        <dbReference type="ARBA" id="ARBA00022741"/>
    </source>
</evidence>
<feature type="binding site" evidence="7">
    <location>
        <position position="103"/>
    </location>
    <ligand>
        <name>ATP</name>
        <dbReference type="ChEBI" id="CHEBI:30616"/>
    </ligand>
</feature>
<dbReference type="PROSITE" id="PS50011">
    <property type="entry name" value="PROTEIN_KINASE_DOM"/>
    <property type="match status" value="1"/>
</dbReference>
<sequence length="364" mass="40152">MFSCCAGTEEDYNDPTPKNQYGNNGLNDRSNRPGGGQEAFNRPSMSRSNAPPKILPIEIPAMSLEEVCKMTNNFNTKSLIGEGSYAHVFHGTLSSGEQVAIKKMDLNVSKESDAEFSDQVSSFSRLKDENFIGLVGYCLEANNRLLVYEFATRGSLHDIIHGKKGVQGAEPGPALTWIQRAKIAYGAGKGLEYLHEKVQPPIVHRDVRSSNVFIFDDYISKLSDFNLSNDASARLHSTRVLGTFGYHAPEYAMTGQLTHKSDVYSFGVVLLELLTGRKPVDHTLPKGQQSLVTWATPRLSEDKVKQCIDPKLNNEFPPKAIAKMAAVAALCVQYEADFRPNMTIVVKALQPLINAKLPQQQSQS</sequence>
<dbReference type="AlphaFoldDB" id="A0A0K9Q5W9"/>
<dbReference type="Proteomes" id="UP000036987">
    <property type="component" value="Unassembled WGS sequence"/>
</dbReference>
<gene>
    <name evidence="10" type="ORF">ZOSMA_107G00340</name>
</gene>
<keyword evidence="6" id="KW-0829">Tyrosine-protein kinase</keyword>
<evidence type="ECO:0000256" key="5">
    <source>
        <dbReference type="ARBA" id="ARBA00022840"/>
    </source>
</evidence>
<name>A0A0K9Q5W9_ZOSMR</name>
<dbReference type="InterPro" id="IPR052101">
    <property type="entry name" value="Plant_StressResp_Kinase"/>
</dbReference>
<keyword evidence="2" id="KW-0808">Transferase</keyword>
<feature type="region of interest" description="Disordered" evidence="8">
    <location>
        <begin position="1"/>
        <end position="52"/>
    </location>
</feature>
<feature type="domain" description="Protein kinase" evidence="9">
    <location>
        <begin position="74"/>
        <end position="353"/>
    </location>
</feature>
<proteinExistence type="predicted"/>
<keyword evidence="4 10" id="KW-0418">Kinase</keyword>
<dbReference type="InterPro" id="IPR001245">
    <property type="entry name" value="Ser-Thr/Tyr_kinase_cat_dom"/>
</dbReference>
<protein>
    <submittedName>
        <fullName evidence="10">Protein kinase 1</fullName>
    </submittedName>
</protein>
<keyword evidence="11" id="KW-1185">Reference proteome</keyword>
<feature type="compositionally biased region" description="Polar residues" evidence="8">
    <location>
        <begin position="16"/>
        <end position="28"/>
    </location>
</feature>
<keyword evidence="3 7" id="KW-0547">Nucleotide-binding</keyword>
<evidence type="ECO:0000256" key="8">
    <source>
        <dbReference type="SAM" id="MobiDB-lite"/>
    </source>
</evidence>
<keyword evidence="1" id="KW-0597">Phosphoprotein</keyword>
<dbReference type="PANTHER" id="PTHR47983">
    <property type="entry name" value="PTO-INTERACTING PROTEIN 1-LIKE"/>
    <property type="match status" value="1"/>
</dbReference>
<dbReference type="InterPro" id="IPR000719">
    <property type="entry name" value="Prot_kinase_dom"/>
</dbReference>
<evidence type="ECO:0000256" key="4">
    <source>
        <dbReference type="ARBA" id="ARBA00022777"/>
    </source>
</evidence>
<evidence type="ECO:0000256" key="2">
    <source>
        <dbReference type="ARBA" id="ARBA00022679"/>
    </source>
</evidence>
<dbReference type="EMBL" id="LFYR01000090">
    <property type="protein sequence ID" value="KMZ76037.1"/>
    <property type="molecule type" value="Genomic_DNA"/>
</dbReference>
<evidence type="ECO:0000256" key="7">
    <source>
        <dbReference type="PROSITE-ProRule" id="PRU10141"/>
    </source>
</evidence>
<evidence type="ECO:0000256" key="1">
    <source>
        <dbReference type="ARBA" id="ARBA00022553"/>
    </source>
</evidence>
<dbReference type="Gene3D" id="3.30.200.20">
    <property type="entry name" value="Phosphorylase Kinase, domain 1"/>
    <property type="match status" value="1"/>
</dbReference>
<dbReference type="InterPro" id="IPR017441">
    <property type="entry name" value="Protein_kinase_ATP_BS"/>
</dbReference>
<dbReference type="PROSITE" id="PS00109">
    <property type="entry name" value="PROTEIN_KINASE_TYR"/>
    <property type="match status" value="1"/>
</dbReference>
<organism evidence="10 11">
    <name type="scientific">Zostera marina</name>
    <name type="common">Eelgrass</name>
    <dbReference type="NCBI Taxonomy" id="29655"/>
    <lineage>
        <taxon>Eukaryota</taxon>
        <taxon>Viridiplantae</taxon>
        <taxon>Streptophyta</taxon>
        <taxon>Embryophyta</taxon>
        <taxon>Tracheophyta</taxon>
        <taxon>Spermatophyta</taxon>
        <taxon>Magnoliopsida</taxon>
        <taxon>Liliopsida</taxon>
        <taxon>Zosteraceae</taxon>
        <taxon>Zostera</taxon>
    </lineage>
</organism>
<keyword evidence="5 7" id="KW-0067">ATP-binding</keyword>
<dbReference type="STRING" id="29655.A0A0K9Q5W9"/>
<dbReference type="OrthoDB" id="4062651at2759"/>
<dbReference type="InterPro" id="IPR011009">
    <property type="entry name" value="Kinase-like_dom_sf"/>
</dbReference>
<accession>A0A0K9Q5W9</accession>
<dbReference type="GO" id="GO:0005524">
    <property type="term" value="F:ATP binding"/>
    <property type="evidence" value="ECO:0007669"/>
    <property type="project" value="UniProtKB-UniRule"/>
</dbReference>
<dbReference type="GO" id="GO:0004713">
    <property type="term" value="F:protein tyrosine kinase activity"/>
    <property type="evidence" value="ECO:0007669"/>
    <property type="project" value="UniProtKB-KW"/>
</dbReference>
<dbReference type="Gene3D" id="1.10.510.10">
    <property type="entry name" value="Transferase(Phosphotransferase) domain 1"/>
    <property type="match status" value="1"/>
</dbReference>
<comment type="caution">
    <text evidence="10">The sequence shown here is derived from an EMBL/GenBank/DDBJ whole genome shotgun (WGS) entry which is preliminary data.</text>
</comment>